<evidence type="ECO:0000313" key="4">
    <source>
        <dbReference type="Proteomes" id="UP000008731"/>
    </source>
</evidence>
<evidence type="ECO:0000313" key="3">
    <source>
        <dbReference type="EMBL" id="ADG60058.1"/>
    </source>
</evidence>
<dbReference type="HAMAP" id="MF_04160">
    <property type="entry name" value="NUCL_HEAD_T4"/>
    <property type="match status" value="1"/>
</dbReference>
<gene>
    <name evidence="3" type="primary">4</name>
    <name evidence="3" type="ORF">Acj9p158</name>
</gene>
<proteinExistence type="inferred from homology"/>
<accession>E5EPU2</accession>
<dbReference type="Proteomes" id="UP000008731">
    <property type="component" value="Segment"/>
</dbReference>
<sequence>MAHSGRFVPKNKMKYRGHVDKITYRSSWELFYMKWCDSNDKVTAWSSEEAVIPYFSHADGRKRRYFMDIWFKIEGGQEFFIEIKPKKETVRPVPPQNLTAASKKRFAQEIYTFMVNQDKWKAAKALADKRGIIFRVLTEDGLRKMGAKI</sequence>
<feature type="active site" evidence="1">
    <location>
        <position position="29"/>
    </location>
</feature>
<comment type="function">
    <text evidence="1">During phage morphogenesis, plays an essential role in the head-tail joining step. The associated nuclease activity is essential for morphogenesis, possibly by cleaving packaged DNA to enable the joining of heads to tails. Displays both exo- and endonuclease activity.</text>
</comment>
<dbReference type="EC" id="3.1.-.-" evidence="1"/>
<dbReference type="GO" id="GO:0004519">
    <property type="term" value="F:endonuclease activity"/>
    <property type="evidence" value="ECO:0007669"/>
    <property type="project" value="UniProtKB-UniRule"/>
</dbReference>
<feature type="active site" evidence="1">
    <location>
        <position position="84"/>
    </location>
</feature>
<evidence type="ECO:0000259" key="2">
    <source>
        <dbReference type="Pfam" id="PF08722"/>
    </source>
</evidence>
<feature type="domain" description="TnsA endonuclease N-terminal" evidence="2">
    <location>
        <begin position="39"/>
        <end position="139"/>
    </location>
</feature>
<dbReference type="GO" id="GO:0004527">
    <property type="term" value="F:exonuclease activity"/>
    <property type="evidence" value="ECO:0007669"/>
    <property type="project" value="UniProtKB-UniRule"/>
</dbReference>
<organism evidence="3 4">
    <name type="scientific">Acinetobacter phage Acj9</name>
    <dbReference type="NCBI Taxonomy" id="760939"/>
    <lineage>
        <taxon>Viruses</taxon>
        <taxon>Duplodnaviria</taxon>
        <taxon>Heunggongvirae</taxon>
        <taxon>Uroviricota</taxon>
        <taxon>Caudoviricetes</taxon>
        <taxon>Pantevenvirales</taxon>
        <taxon>Straboviridae</taxon>
        <taxon>Twarogvirinae</taxon>
        <taxon>Acajnonavirus</taxon>
        <taxon>Acajnonavirus acj9</taxon>
    </lineage>
</organism>
<dbReference type="KEGG" id="vg:9926592"/>
<reference evidence="3 4" key="1">
    <citation type="journal article" date="2010" name="Virol. J.">
        <title>Genomes of the T4-related bacteriophages as windows on microbial genome evolution.</title>
        <authorList>
            <person name="Petrov V.M."/>
            <person name="Ratnayaka S."/>
            <person name="Nolan J.M."/>
            <person name="Miller E.S."/>
            <person name="Karam J.D."/>
        </authorList>
    </citation>
    <scope>NUCLEOTIDE SEQUENCE [LARGE SCALE GENOMIC DNA]</scope>
</reference>
<dbReference type="OrthoDB" id="13184at10239"/>
<dbReference type="InterPro" id="IPR046390">
    <property type="entry name" value="NUCL_HEAD_T4"/>
</dbReference>
<feature type="active site" evidence="1">
    <location>
        <position position="68"/>
    </location>
</feature>
<name>E5EPU2_9CAUD</name>
<protein>
    <recommendedName>
        <fullName evidence="1">Head completion nuclease</fullName>
        <ecNumber evidence="1">3.1.-.-</ecNumber>
    </recommendedName>
</protein>
<evidence type="ECO:0000256" key="1">
    <source>
        <dbReference type="HAMAP-Rule" id="MF_04160"/>
    </source>
</evidence>
<keyword evidence="1" id="KW-0378">Hydrolase</keyword>
<dbReference type="InterPro" id="IPR014833">
    <property type="entry name" value="TnsA_N"/>
</dbReference>
<keyword evidence="1" id="KW-0255">Endonuclease</keyword>
<dbReference type="RefSeq" id="YP_004010295.1">
    <property type="nucleotide sequence ID" value="NC_014663.1"/>
</dbReference>
<comment type="similarity">
    <text evidence="1">Belongs to the Caudovirales head completion nuclease family.</text>
</comment>
<keyword evidence="1" id="KW-0540">Nuclease</keyword>
<dbReference type="EMBL" id="HM004124">
    <property type="protein sequence ID" value="ADG60058.1"/>
    <property type="molecule type" value="Genomic_DNA"/>
</dbReference>
<dbReference type="Pfam" id="PF08722">
    <property type="entry name" value="Tn7_TnsA-like_N"/>
    <property type="match status" value="1"/>
</dbReference>
<keyword evidence="4" id="KW-1185">Reference proteome</keyword>
<dbReference type="GeneID" id="9926592"/>
<keyword evidence="1" id="KW-0269">Exonuclease</keyword>